<sequence>MARKGKETASTFTPSRAHSTKNPSRGRDEGFPADRFDSKIHHDWWKALENRGYTHERIIRFPKGEPDFFREREEGLGRGFMYNAFVPINVTIVREFCSNFSSGEQGTVFLRGVRIPFTENDICRHLGIHFDPPGPGIDDAFVEATKKRKEDNLDMEMVFRVIGREDTN</sequence>
<organism evidence="2 3">
    <name type="scientific">Stylosanthes scabra</name>
    <dbReference type="NCBI Taxonomy" id="79078"/>
    <lineage>
        <taxon>Eukaryota</taxon>
        <taxon>Viridiplantae</taxon>
        <taxon>Streptophyta</taxon>
        <taxon>Embryophyta</taxon>
        <taxon>Tracheophyta</taxon>
        <taxon>Spermatophyta</taxon>
        <taxon>Magnoliopsida</taxon>
        <taxon>eudicotyledons</taxon>
        <taxon>Gunneridae</taxon>
        <taxon>Pentapetalae</taxon>
        <taxon>rosids</taxon>
        <taxon>fabids</taxon>
        <taxon>Fabales</taxon>
        <taxon>Fabaceae</taxon>
        <taxon>Papilionoideae</taxon>
        <taxon>50 kb inversion clade</taxon>
        <taxon>dalbergioids sensu lato</taxon>
        <taxon>Dalbergieae</taxon>
        <taxon>Pterocarpus clade</taxon>
        <taxon>Stylosanthes</taxon>
    </lineage>
</organism>
<evidence type="ECO:0000256" key="1">
    <source>
        <dbReference type="SAM" id="MobiDB-lite"/>
    </source>
</evidence>
<accession>A0ABU6TV84</accession>
<feature type="region of interest" description="Disordered" evidence="1">
    <location>
        <begin position="1"/>
        <end position="32"/>
    </location>
</feature>
<proteinExistence type="predicted"/>
<dbReference type="EMBL" id="JASCZI010092484">
    <property type="protein sequence ID" value="MED6152419.1"/>
    <property type="molecule type" value="Genomic_DNA"/>
</dbReference>
<feature type="compositionally biased region" description="Polar residues" evidence="1">
    <location>
        <begin position="8"/>
        <end position="23"/>
    </location>
</feature>
<protein>
    <submittedName>
        <fullName evidence="2">Uncharacterized protein</fullName>
    </submittedName>
</protein>
<name>A0ABU6TV84_9FABA</name>
<evidence type="ECO:0000313" key="3">
    <source>
        <dbReference type="Proteomes" id="UP001341840"/>
    </source>
</evidence>
<gene>
    <name evidence="2" type="ORF">PIB30_091904</name>
</gene>
<dbReference type="Proteomes" id="UP001341840">
    <property type="component" value="Unassembled WGS sequence"/>
</dbReference>
<evidence type="ECO:0000313" key="2">
    <source>
        <dbReference type="EMBL" id="MED6152419.1"/>
    </source>
</evidence>
<reference evidence="2 3" key="1">
    <citation type="journal article" date="2023" name="Plants (Basel)">
        <title>Bridging the Gap: Combining Genomics and Transcriptomics Approaches to Understand Stylosanthes scabra, an Orphan Legume from the Brazilian Caatinga.</title>
        <authorList>
            <person name="Ferreira-Neto J.R.C."/>
            <person name="da Silva M.D."/>
            <person name="Binneck E."/>
            <person name="de Melo N.F."/>
            <person name="da Silva R.H."/>
            <person name="de Melo A.L.T.M."/>
            <person name="Pandolfi V."/>
            <person name="Bustamante F.O."/>
            <person name="Brasileiro-Vidal A.C."/>
            <person name="Benko-Iseppon A.M."/>
        </authorList>
    </citation>
    <scope>NUCLEOTIDE SEQUENCE [LARGE SCALE GENOMIC DNA]</scope>
    <source>
        <tissue evidence="2">Leaves</tissue>
    </source>
</reference>
<keyword evidence="3" id="KW-1185">Reference proteome</keyword>
<comment type="caution">
    <text evidence="2">The sequence shown here is derived from an EMBL/GenBank/DDBJ whole genome shotgun (WGS) entry which is preliminary data.</text>
</comment>